<keyword evidence="3" id="KW-1185">Reference proteome</keyword>
<accession>A0A553PPG6</accession>
<evidence type="ECO:0000313" key="2">
    <source>
        <dbReference type="EMBL" id="TRY79572.1"/>
    </source>
</evidence>
<reference evidence="2 3" key="1">
    <citation type="journal article" date="2018" name="Nat. Ecol. Evol.">
        <title>Genomic signatures of mitonuclear coevolution across populations of Tigriopus californicus.</title>
        <authorList>
            <person name="Barreto F.S."/>
            <person name="Watson E.T."/>
            <person name="Lima T.G."/>
            <person name="Willett C.S."/>
            <person name="Edmands S."/>
            <person name="Li W."/>
            <person name="Burton R.S."/>
        </authorList>
    </citation>
    <scope>NUCLEOTIDE SEQUENCE [LARGE SCALE GENOMIC DNA]</scope>
    <source>
        <strain evidence="2 3">San Diego</strain>
    </source>
</reference>
<dbReference type="AlphaFoldDB" id="A0A553PPG6"/>
<evidence type="ECO:0000313" key="3">
    <source>
        <dbReference type="Proteomes" id="UP000318571"/>
    </source>
</evidence>
<feature type="transmembrane region" description="Helical" evidence="1">
    <location>
        <begin position="41"/>
        <end position="66"/>
    </location>
</feature>
<comment type="caution">
    <text evidence="2">The sequence shown here is derived from an EMBL/GenBank/DDBJ whole genome shotgun (WGS) entry which is preliminary data.</text>
</comment>
<keyword evidence="1" id="KW-0812">Transmembrane</keyword>
<protein>
    <submittedName>
        <fullName evidence="2">Uncharacterized protein</fullName>
    </submittedName>
</protein>
<dbReference type="Proteomes" id="UP000318571">
    <property type="component" value="Chromosome 6"/>
</dbReference>
<feature type="transmembrane region" description="Helical" evidence="1">
    <location>
        <begin position="78"/>
        <end position="97"/>
    </location>
</feature>
<organism evidence="2 3">
    <name type="scientific">Tigriopus californicus</name>
    <name type="common">Marine copepod</name>
    <dbReference type="NCBI Taxonomy" id="6832"/>
    <lineage>
        <taxon>Eukaryota</taxon>
        <taxon>Metazoa</taxon>
        <taxon>Ecdysozoa</taxon>
        <taxon>Arthropoda</taxon>
        <taxon>Crustacea</taxon>
        <taxon>Multicrustacea</taxon>
        <taxon>Hexanauplia</taxon>
        <taxon>Copepoda</taxon>
        <taxon>Harpacticoida</taxon>
        <taxon>Harpacticidae</taxon>
        <taxon>Tigriopus</taxon>
    </lineage>
</organism>
<keyword evidence="1" id="KW-0472">Membrane</keyword>
<keyword evidence="1" id="KW-1133">Transmembrane helix</keyword>
<gene>
    <name evidence="2" type="ORF">TCAL_14810</name>
</gene>
<proteinExistence type="predicted"/>
<evidence type="ECO:0000256" key="1">
    <source>
        <dbReference type="SAM" id="Phobius"/>
    </source>
</evidence>
<sequence length="121" mass="13413">MMEVVVGSDFPRSTKGLVILAEGICSVVGGIVNTYSNGSPLAQGLLTVAFWVIASVSLTLTLMYVCNTQTAVEQRKHIFHKFIFAYAVWVVLAFDAYRRFRQYRMNSPADVTAETPVPQSF</sequence>
<dbReference type="EMBL" id="VCGU01000002">
    <property type="protein sequence ID" value="TRY79572.1"/>
    <property type="molecule type" value="Genomic_DNA"/>
</dbReference>
<name>A0A553PPG6_TIGCA</name>